<gene>
    <name evidence="7" type="ORF">B9J98_05890</name>
</gene>
<dbReference type="SUPFAM" id="SSF46785">
    <property type="entry name" value="Winged helix' DNA-binding domain"/>
    <property type="match status" value="1"/>
</dbReference>
<evidence type="ECO:0000313" key="7">
    <source>
        <dbReference type="EMBL" id="PUA31594.1"/>
    </source>
</evidence>
<evidence type="ECO:0008006" key="9">
    <source>
        <dbReference type="Google" id="ProtNLM"/>
    </source>
</evidence>
<evidence type="ECO:0000256" key="4">
    <source>
        <dbReference type="ARBA" id="ARBA00023163"/>
    </source>
</evidence>
<evidence type="ECO:0000259" key="5">
    <source>
        <dbReference type="Pfam" id="PF01325"/>
    </source>
</evidence>
<keyword evidence="2" id="KW-0805">Transcription regulation</keyword>
<dbReference type="EMBL" id="NDWU01000015">
    <property type="protein sequence ID" value="PUA31594.1"/>
    <property type="molecule type" value="Genomic_DNA"/>
</dbReference>
<comment type="caution">
    <text evidence="7">The sequence shown here is derived from an EMBL/GenBank/DDBJ whole genome shotgun (WGS) entry which is preliminary data.</text>
</comment>
<evidence type="ECO:0000259" key="6">
    <source>
        <dbReference type="Pfam" id="PF02742"/>
    </source>
</evidence>
<dbReference type="GO" id="GO:0003677">
    <property type="term" value="F:DNA binding"/>
    <property type="evidence" value="ECO:0007669"/>
    <property type="project" value="UniProtKB-KW"/>
</dbReference>
<dbReference type="InterPro" id="IPR022687">
    <property type="entry name" value="HTH_DTXR"/>
</dbReference>
<protein>
    <recommendedName>
        <fullName evidence="9">Metal-dependent transcriptional regulator</fullName>
    </recommendedName>
</protein>
<dbReference type="Pfam" id="PF02742">
    <property type="entry name" value="Fe_dep_repr_C"/>
    <property type="match status" value="1"/>
</dbReference>
<comment type="similarity">
    <text evidence="1">Belongs to the DtxR/MntR family.</text>
</comment>
<sequence length="149" mass="17251">MPNIFVSRNLSKVESCYLKRIYTSVFEDGRQITSGDLARIFNVRTSSAIDVLKKLERKRYVKKERYGYVTLTRVGYNVAVELLHAHRVFEVFFVKNLGMSFSEACRAADDVDHIFDREVVARLCVYLKKPERCCHDRIIIHKGCGAKGR</sequence>
<dbReference type="InterPro" id="IPR050536">
    <property type="entry name" value="DtxR_MntR_Metal-Reg"/>
</dbReference>
<dbReference type="InterPro" id="IPR036390">
    <property type="entry name" value="WH_DNA-bd_sf"/>
</dbReference>
<dbReference type="Gene3D" id="1.10.10.10">
    <property type="entry name" value="Winged helix-like DNA-binding domain superfamily/Winged helix DNA-binding domain"/>
    <property type="match status" value="1"/>
</dbReference>
<dbReference type="SMART" id="SM00529">
    <property type="entry name" value="HTH_DTXR"/>
    <property type="match status" value="1"/>
</dbReference>
<proteinExistence type="inferred from homology"/>
<keyword evidence="4" id="KW-0804">Transcription</keyword>
<dbReference type="GO" id="GO:0046983">
    <property type="term" value="F:protein dimerization activity"/>
    <property type="evidence" value="ECO:0007669"/>
    <property type="project" value="InterPro"/>
</dbReference>
<evidence type="ECO:0000256" key="1">
    <source>
        <dbReference type="ARBA" id="ARBA00007871"/>
    </source>
</evidence>
<evidence type="ECO:0000313" key="8">
    <source>
        <dbReference type="Proteomes" id="UP000244066"/>
    </source>
</evidence>
<organism evidence="7 8">
    <name type="scientific">Candidatus Terraquivivens tikiterensis</name>
    <dbReference type="NCBI Taxonomy" id="1980982"/>
    <lineage>
        <taxon>Archaea</taxon>
        <taxon>Nitrososphaerota</taxon>
        <taxon>Candidatus Wolframiiraptoraceae</taxon>
        <taxon>Candidatus Terraquivivens</taxon>
    </lineage>
</organism>
<keyword evidence="3" id="KW-0238">DNA-binding</keyword>
<evidence type="ECO:0000256" key="3">
    <source>
        <dbReference type="ARBA" id="ARBA00023125"/>
    </source>
</evidence>
<feature type="domain" description="Iron dependent repressor metal binding and dimerisation" evidence="6">
    <location>
        <begin position="72"/>
        <end position="139"/>
    </location>
</feature>
<reference evidence="7 8" key="1">
    <citation type="submission" date="2017-04" db="EMBL/GenBank/DDBJ databases">
        <title>Draft Aigarchaeota genome from a New Zealand hot spring.</title>
        <authorList>
            <person name="Reysenbach A.-L."/>
            <person name="Donaho J.A."/>
            <person name="Gerhart J."/>
            <person name="Kelley J.F."/>
            <person name="Kouba K."/>
            <person name="Podar M."/>
            <person name="Stott M."/>
        </authorList>
    </citation>
    <scope>NUCLEOTIDE SEQUENCE [LARGE SCALE GENOMIC DNA]</scope>
    <source>
        <strain evidence="7">NZ13_MG1</strain>
    </source>
</reference>
<dbReference type="PANTHER" id="PTHR33238">
    <property type="entry name" value="IRON (METAL) DEPENDENT REPRESSOR, DTXR FAMILY"/>
    <property type="match status" value="1"/>
</dbReference>
<accession>A0A2R7Y241</accession>
<dbReference type="SUPFAM" id="SSF47979">
    <property type="entry name" value="Iron-dependent repressor protein, dimerization domain"/>
    <property type="match status" value="1"/>
</dbReference>
<dbReference type="Pfam" id="PF01325">
    <property type="entry name" value="Fe_dep_repress"/>
    <property type="match status" value="1"/>
</dbReference>
<dbReference type="GO" id="GO:0046914">
    <property type="term" value="F:transition metal ion binding"/>
    <property type="evidence" value="ECO:0007669"/>
    <property type="project" value="InterPro"/>
</dbReference>
<dbReference type="InterPro" id="IPR001367">
    <property type="entry name" value="Fe_dep_repressor"/>
</dbReference>
<dbReference type="InterPro" id="IPR036421">
    <property type="entry name" value="Fe_dep_repressor_sf"/>
</dbReference>
<dbReference type="InterPro" id="IPR022689">
    <property type="entry name" value="Iron_dep_repressor"/>
</dbReference>
<feature type="domain" description="HTH dtxR-type" evidence="5">
    <location>
        <begin position="12"/>
        <end position="67"/>
    </location>
</feature>
<evidence type="ECO:0000256" key="2">
    <source>
        <dbReference type="ARBA" id="ARBA00023015"/>
    </source>
</evidence>
<dbReference type="PANTHER" id="PTHR33238:SF7">
    <property type="entry name" value="IRON-DEPENDENT TRANSCRIPTIONAL REGULATOR"/>
    <property type="match status" value="1"/>
</dbReference>
<name>A0A2R7Y241_9ARCH</name>
<dbReference type="InterPro" id="IPR036388">
    <property type="entry name" value="WH-like_DNA-bd_sf"/>
</dbReference>
<dbReference type="GO" id="GO:0003700">
    <property type="term" value="F:DNA-binding transcription factor activity"/>
    <property type="evidence" value="ECO:0007669"/>
    <property type="project" value="InterPro"/>
</dbReference>
<dbReference type="AlphaFoldDB" id="A0A2R7Y241"/>
<dbReference type="Proteomes" id="UP000244066">
    <property type="component" value="Unassembled WGS sequence"/>
</dbReference>